<name>V2WKE5_MONRO</name>
<comment type="caution">
    <text evidence="1">The sequence shown here is derived from an EMBL/GenBank/DDBJ whole genome shotgun (WGS) entry which is preliminary data.</text>
</comment>
<proteinExistence type="predicted"/>
<sequence length="173" mass="19124">MILWLVVGFRAENKRQPLDAILGDHDDSAFIRHQDIPFLSSQPYSLANECTPSPSFLNTRVYNPKLRRDRIPTTPRMGLRGATVKSLTNVAIGTWESQGLMIDRKDAHILSFPHTTFFAPTSRILIAVVHDPAVQNTHQSVGTWTGAEEEHTIKSGVRDSDGKYEGVGGAGVM</sequence>
<evidence type="ECO:0000313" key="2">
    <source>
        <dbReference type="Proteomes" id="UP000017559"/>
    </source>
</evidence>
<gene>
    <name evidence="1" type="ORF">Moror_16282</name>
</gene>
<dbReference type="Proteomes" id="UP000017559">
    <property type="component" value="Unassembled WGS sequence"/>
</dbReference>
<keyword evidence="2" id="KW-1185">Reference proteome</keyword>
<evidence type="ECO:0000313" key="1">
    <source>
        <dbReference type="EMBL" id="ESK81026.1"/>
    </source>
</evidence>
<dbReference type="KEGG" id="mrr:Moror_16282"/>
<accession>V2WKE5</accession>
<dbReference type="HOGENOM" id="CLU_1548010_0_0_1"/>
<reference evidence="1 2" key="1">
    <citation type="journal article" date="2014" name="BMC Genomics">
        <title>Genome and secretome analysis of the hemibiotrophic fungal pathogen, Moniliophthora roreri, which causes frosty pod rot disease of cacao: mechanisms of the biotrophic and necrotrophic phases.</title>
        <authorList>
            <person name="Meinhardt L.W."/>
            <person name="Costa G.G.L."/>
            <person name="Thomazella D.P.T."/>
            <person name="Teixeira P.J.P.L."/>
            <person name="Carazzolle M.F."/>
            <person name="Schuster S.C."/>
            <person name="Carlson J.E."/>
            <person name="Guiltinan M.J."/>
            <person name="Mieczkowski P."/>
            <person name="Farmer A."/>
            <person name="Ramaraj T."/>
            <person name="Crozier J."/>
            <person name="Davis R.E."/>
            <person name="Shao J."/>
            <person name="Melnick R.L."/>
            <person name="Pereira G.A.G."/>
            <person name="Bailey B.A."/>
        </authorList>
    </citation>
    <scope>NUCLEOTIDE SEQUENCE [LARGE SCALE GENOMIC DNA]</scope>
    <source>
        <strain evidence="1 2">MCA 2997</strain>
    </source>
</reference>
<organism evidence="1 2">
    <name type="scientific">Moniliophthora roreri (strain MCA 2997)</name>
    <name type="common">Cocoa frosty pod rot fungus</name>
    <name type="synonym">Crinipellis roreri</name>
    <dbReference type="NCBI Taxonomy" id="1381753"/>
    <lineage>
        <taxon>Eukaryota</taxon>
        <taxon>Fungi</taxon>
        <taxon>Dikarya</taxon>
        <taxon>Basidiomycota</taxon>
        <taxon>Agaricomycotina</taxon>
        <taxon>Agaricomycetes</taxon>
        <taxon>Agaricomycetidae</taxon>
        <taxon>Agaricales</taxon>
        <taxon>Marasmiineae</taxon>
        <taxon>Marasmiaceae</taxon>
        <taxon>Moniliophthora</taxon>
    </lineage>
</organism>
<protein>
    <submittedName>
        <fullName evidence="1">Uncharacterized protein</fullName>
    </submittedName>
</protein>
<dbReference type="AlphaFoldDB" id="V2WKE5"/>
<dbReference type="EMBL" id="AWSO01002757">
    <property type="protein sequence ID" value="ESK81026.1"/>
    <property type="molecule type" value="Genomic_DNA"/>
</dbReference>